<reference evidence="1" key="2">
    <citation type="submission" date="2025-03" db="EMBL/GenBank/DDBJ databases">
        <authorList>
            <consortium name="ELIXIR-Norway"/>
            <consortium name="Elixir Norway"/>
        </authorList>
    </citation>
    <scope>NUCLEOTIDE SEQUENCE</scope>
</reference>
<sequence>MDCSPPVHGSSLGKNTGVGCHVLLQGIFPTQGLNPGLPNCRQILYRLSHHGRPRISLRPHGLQPPRHLRPWDFPGKSTGVGCHCLLQGIFPTQGLNPGLPHCRQTLYPLSHQGSPRILEWVAYSFSREISQPRNRPGSPALQADSLPVELSVKPGQP</sequence>
<dbReference type="Proteomes" id="UP001162501">
    <property type="component" value="Chromosome 32"/>
</dbReference>
<dbReference type="EMBL" id="OX596116">
    <property type="protein sequence ID" value="CAN0476709.1"/>
    <property type="molecule type" value="Genomic_DNA"/>
</dbReference>
<evidence type="ECO:0000313" key="2">
    <source>
        <dbReference type="Proteomes" id="UP001162501"/>
    </source>
</evidence>
<protein>
    <submittedName>
        <fullName evidence="1">Uncharacterized protein</fullName>
    </submittedName>
</protein>
<proteinExistence type="predicted"/>
<name>A0AC59ZNU5_RANTA</name>
<evidence type="ECO:0000313" key="1">
    <source>
        <dbReference type="EMBL" id="CAN0476709.1"/>
    </source>
</evidence>
<reference evidence="1" key="1">
    <citation type="submission" date="2023-05" db="EMBL/GenBank/DDBJ databases">
        <authorList>
            <consortium name="ELIXIR-Norway"/>
        </authorList>
    </citation>
    <scope>NUCLEOTIDE SEQUENCE</scope>
</reference>
<accession>A0AC59ZNU5</accession>
<gene>
    <name evidence="1" type="ORF">MRATA1EN22A_LOCUS20769</name>
</gene>
<organism evidence="1 2">
    <name type="scientific">Rangifer tarandus platyrhynchus</name>
    <name type="common">Svalbard reindeer</name>
    <dbReference type="NCBI Taxonomy" id="3082113"/>
    <lineage>
        <taxon>Eukaryota</taxon>
        <taxon>Metazoa</taxon>
        <taxon>Chordata</taxon>
        <taxon>Craniata</taxon>
        <taxon>Vertebrata</taxon>
        <taxon>Euteleostomi</taxon>
        <taxon>Mammalia</taxon>
        <taxon>Eutheria</taxon>
        <taxon>Laurasiatheria</taxon>
        <taxon>Artiodactyla</taxon>
        <taxon>Ruminantia</taxon>
        <taxon>Pecora</taxon>
        <taxon>Cervidae</taxon>
        <taxon>Odocoileinae</taxon>
        <taxon>Rangifer</taxon>
    </lineage>
</organism>